<dbReference type="Pfam" id="PF01822">
    <property type="entry name" value="WSC"/>
    <property type="match status" value="2"/>
</dbReference>
<gene>
    <name evidence="3" type="ORF">SLS62_007629</name>
</gene>
<feature type="domain" description="WSC" evidence="2">
    <location>
        <begin position="44"/>
        <end position="169"/>
    </location>
</feature>
<dbReference type="Pfam" id="PF25485">
    <property type="entry name" value="DUF7908"/>
    <property type="match status" value="1"/>
</dbReference>
<feature type="domain" description="WSC" evidence="2">
    <location>
        <begin position="185"/>
        <end position="295"/>
    </location>
</feature>
<keyword evidence="4" id="KW-1185">Reference proteome</keyword>
<dbReference type="InterPro" id="IPR002889">
    <property type="entry name" value="WSC_carb-bd"/>
</dbReference>
<feature type="domain" description="WSC" evidence="2">
    <location>
        <begin position="364"/>
        <end position="472"/>
    </location>
</feature>
<evidence type="ECO:0000313" key="3">
    <source>
        <dbReference type="EMBL" id="KAK7750440.1"/>
    </source>
</evidence>
<evidence type="ECO:0000259" key="2">
    <source>
        <dbReference type="PROSITE" id="PS51212"/>
    </source>
</evidence>
<dbReference type="EMBL" id="JAKJXP020000064">
    <property type="protein sequence ID" value="KAK7750440.1"/>
    <property type="molecule type" value="Genomic_DNA"/>
</dbReference>
<evidence type="ECO:0000256" key="1">
    <source>
        <dbReference type="SAM" id="MobiDB-lite"/>
    </source>
</evidence>
<evidence type="ECO:0000313" key="4">
    <source>
        <dbReference type="Proteomes" id="UP001320420"/>
    </source>
</evidence>
<dbReference type="AlphaFoldDB" id="A0AAN9YQK2"/>
<feature type="compositionally biased region" description="Low complexity" evidence="1">
    <location>
        <begin position="801"/>
        <end position="828"/>
    </location>
</feature>
<name>A0AAN9YQK2_9PEZI</name>
<reference evidence="3 4" key="1">
    <citation type="submission" date="2024-02" db="EMBL/GenBank/DDBJ databases">
        <title>De novo assembly and annotation of 12 fungi associated with fruit tree decline syndrome in Ontario, Canada.</title>
        <authorList>
            <person name="Sulman M."/>
            <person name="Ellouze W."/>
            <person name="Ilyukhin E."/>
        </authorList>
    </citation>
    <scope>NUCLEOTIDE SEQUENCE [LARGE SCALE GENOMIC DNA]</scope>
    <source>
        <strain evidence="3 4">M11/M66-122</strain>
    </source>
</reference>
<proteinExistence type="predicted"/>
<dbReference type="PROSITE" id="PS51212">
    <property type="entry name" value="WSC"/>
    <property type="match status" value="3"/>
</dbReference>
<feature type="region of interest" description="Disordered" evidence="1">
    <location>
        <begin position="801"/>
        <end position="831"/>
    </location>
</feature>
<feature type="region of interest" description="Disordered" evidence="1">
    <location>
        <begin position="499"/>
        <end position="744"/>
    </location>
</feature>
<dbReference type="InterPro" id="IPR057230">
    <property type="entry name" value="DUF7908"/>
</dbReference>
<organism evidence="3 4">
    <name type="scientific">Diatrype stigma</name>
    <dbReference type="NCBI Taxonomy" id="117547"/>
    <lineage>
        <taxon>Eukaryota</taxon>
        <taxon>Fungi</taxon>
        <taxon>Dikarya</taxon>
        <taxon>Ascomycota</taxon>
        <taxon>Pezizomycotina</taxon>
        <taxon>Sordariomycetes</taxon>
        <taxon>Xylariomycetidae</taxon>
        <taxon>Xylariales</taxon>
        <taxon>Diatrypaceae</taxon>
        <taxon>Diatrype</taxon>
    </lineage>
</organism>
<accession>A0AAN9YQK2</accession>
<comment type="caution">
    <text evidence="3">The sequence shown here is derived from an EMBL/GenBank/DDBJ whole genome shotgun (WGS) entry which is preliminary data.</text>
</comment>
<sequence>MGLSHHKAGTAALAAAAGLGFATLASAQGFYYEDLSTYCPTQYNHRYLGCFATTKNPFPWTPVNQDLTPTGDLSKSYIEWVSSTNWNTTITPTFCSEVCRAHGHKYAALWNSECSCGSSLDYTNQAGAAVTLSDKIVPEGQCSAADGCPGDRLEACGTAAAARIFVDPSFEGTAAENNLPVLTAGYEYLGCFQDPNFPTSEDTITAPDQKFGSPAACFSYCADLGKPLVFMSANTGDGGTVNCFCGQDFGVKAQELTPPPDGSCSRSCSDTNILSCSDPDCCGTANGPFPVYANPALMGCYVPRIPGRSDPAAVTPAWDSYQCFETPSNIANRVVASAADYSGVTISRTATFVATASPFVDQDAWVLYGCYGQDSVSQALTGFVAAPGAAFAGVGLTPNSCALYCGSQTTTYNYAAIAGIGVGQTCYCATGLGGAGTGSVGPTMIQDCNRPCTGDDEQMCGGNGGPLVYARGAFADGGPYAQGSVSYAQTPVYSCTPTSGSTSSSASSTTSSTASDSLSSTASESFSSTASESFSSTTASTSSVPSSDSTTSSFATTTSSTVSETSTSSDGGSSDSSSTTSSTASSDTASTTSSGSTSSDTATSSSPGSSGTVSSTESTSSSGTSSTSSGTSSETRSSTTISSTGSSDSTSASSTSSSETTSATETVTSSSTIASGTTSSESESSTGSSATESSVTSSSSTTATTTTASSGTSSSATESVTSSSATESVTSSSGTATSSTTSFSGTASITSSSATASVTSFPSLTISSTPGFFNTSSATGSFTSSGTASGNFSATASSSATATASSNGTSSGSGPSGTSSSTTASGTAPPVPGETTVVGEIFLAVFLTSIAPNATTLTKRQGGAGFVGGAGPVNPTSCTDATVFTLVDGVLGVGGEAISTDPGVAFMAFAVGDGSISVTFTVVDGVLYWYNAAFVGGVAGFCQVPASGQVYATFSTPDVVPLGCVPVQLVVIAESECDDGEIISILPTNSASATSPPPTSVATSVPTGVPTGVPSEEDIYALDASPAGELCVTVTESWVPGQPTFIHEEL</sequence>
<protein>
    <recommendedName>
        <fullName evidence="2">WSC domain-containing protein</fullName>
    </recommendedName>
</protein>
<dbReference type="Proteomes" id="UP001320420">
    <property type="component" value="Unassembled WGS sequence"/>
</dbReference>